<evidence type="ECO:0000259" key="4">
    <source>
        <dbReference type="Pfam" id="PF00155"/>
    </source>
</evidence>
<dbReference type="Pfam" id="PF00155">
    <property type="entry name" value="Aminotran_1_2"/>
    <property type="match status" value="1"/>
</dbReference>
<dbReference type="PANTHER" id="PTHR13693:SF100">
    <property type="entry name" value="8-AMINO-7-OXONONANOATE SYNTHASE"/>
    <property type="match status" value="1"/>
</dbReference>
<dbReference type="InterPro" id="IPR015422">
    <property type="entry name" value="PyrdxlP-dep_Trfase_small"/>
</dbReference>
<comment type="cofactor">
    <cofactor evidence="1">
        <name>pyridoxal 5'-phosphate</name>
        <dbReference type="ChEBI" id="CHEBI:597326"/>
    </cofactor>
</comment>
<dbReference type="GO" id="GO:0009102">
    <property type="term" value="P:biotin biosynthetic process"/>
    <property type="evidence" value="ECO:0007669"/>
    <property type="project" value="TreeGrafter"/>
</dbReference>
<dbReference type="GO" id="GO:0008710">
    <property type="term" value="F:8-amino-7-oxononanoate synthase activity"/>
    <property type="evidence" value="ECO:0007669"/>
    <property type="project" value="UniProtKB-EC"/>
</dbReference>
<evidence type="ECO:0000256" key="1">
    <source>
        <dbReference type="ARBA" id="ARBA00001933"/>
    </source>
</evidence>
<evidence type="ECO:0000313" key="5">
    <source>
        <dbReference type="EMBL" id="CEZ19237.1"/>
    </source>
</evidence>
<dbReference type="Gene3D" id="3.40.640.10">
    <property type="entry name" value="Type I PLP-dependent aspartate aminotransferase-like (Major domain)"/>
    <property type="match status" value="1"/>
</dbReference>
<evidence type="ECO:0000256" key="3">
    <source>
        <dbReference type="ARBA" id="ARBA00022898"/>
    </source>
</evidence>
<evidence type="ECO:0000313" key="6">
    <source>
        <dbReference type="Proteomes" id="UP000064007"/>
    </source>
</evidence>
<reference evidence="5" key="1">
    <citation type="submission" date="2014-12" db="EMBL/GenBank/DDBJ databases">
        <authorList>
            <person name="Salcher M Michaela"/>
        </authorList>
    </citation>
    <scope>NUCLEOTIDE SEQUENCE</scope>
    <source>
        <strain evidence="5">MMS-10A-171</strain>
    </source>
</reference>
<dbReference type="KEGG" id="mbat:BN1208_0343"/>
<dbReference type="RefSeq" id="WP_046487251.1">
    <property type="nucleotide sequence ID" value="NZ_LN827929.1"/>
</dbReference>
<dbReference type="AlphaFoldDB" id="A0A0D6EUC9"/>
<accession>A0A0D6EUC9</accession>
<name>A0A0D6EUC9_9PROT</name>
<proteinExistence type="predicted"/>
<dbReference type="GO" id="GO:0030170">
    <property type="term" value="F:pyridoxal phosphate binding"/>
    <property type="evidence" value="ECO:0007669"/>
    <property type="project" value="InterPro"/>
</dbReference>
<keyword evidence="2 5" id="KW-0808">Transferase</keyword>
<organism evidence="5 6">
    <name type="scientific">Candidatus Methylopumilus planktonicus</name>
    <dbReference type="NCBI Taxonomy" id="1581557"/>
    <lineage>
        <taxon>Bacteria</taxon>
        <taxon>Pseudomonadati</taxon>
        <taxon>Pseudomonadota</taxon>
        <taxon>Betaproteobacteria</taxon>
        <taxon>Nitrosomonadales</taxon>
        <taxon>Methylophilaceae</taxon>
        <taxon>Candidatus Methylopumilus</taxon>
    </lineage>
</organism>
<dbReference type="SUPFAM" id="SSF53383">
    <property type="entry name" value="PLP-dependent transferases"/>
    <property type="match status" value="1"/>
</dbReference>
<dbReference type="InterPro" id="IPR050087">
    <property type="entry name" value="AON_synthase_class-II"/>
</dbReference>
<sequence length="395" mass="44003">MLDQIHRELQSLKDNHLFRTRKLLSGRLGSNLSFNHQNYLSFCSNDYLGLSQNQFIQDALIEGIHLSGNGMGASHLISGHHEFHEAFENAFSEALYFERALLFSSGYMANMGVISALAGKDDAIFSDKLNHASLNDAAILSRASHKRYRHNDMSHLEELIRESKSKVKIIVTDAVFSMDGDIADIPHLIQLAEAYDTYLYIDDAHGFGVLGKEGKGVLQHFADLEKINTPYSSRLIYMATLGKSAGIHGAVVASSNSLIEYLVQKSKQYIYTTAIPAFLAFGLKESLNQILNAHEARAHVKDLVASFRIHIKLKKLSLGNSLTPIQPVIVGNEINALRLNKWLIDKGIYVPAIRPPSVPKGTSRMRISFSALHSHEDVKKIIKNIIDFESNLDAH</sequence>
<dbReference type="InterPro" id="IPR015421">
    <property type="entry name" value="PyrdxlP-dep_Trfase_major"/>
</dbReference>
<dbReference type="InterPro" id="IPR015424">
    <property type="entry name" value="PyrdxlP-dep_Trfase"/>
</dbReference>
<protein>
    <submittedName>
        <fullName evidence="5">8-amino-7-oxononanoate synthase</fullName>
        <ecNumber evidence="5">2.3.1.47</ecNumber>
    </submittedName>
</protein>
<keyword evidence="6" id="KW-1185">Reference proteome</keyword>
<feature type="domain" description="Aminotransferase class I/classII large" evidence="4">
    <location>
        <begin position="39"/>
        <end position="385"/>
    </location>
</feature>
<keyword evidence="5" id="KW-0012">Acyltransferase</keyword>
<dbReference type="EC" id="2.3.1.47" evidence="5"/>
<dbReference type="InterPro" id="IPR004839">
    <property type="entry name" value="Aminotransferase_I/II_large"/>
</dbReference>
<keyword evidence="3" id="KW-0663">Pyridoxal phosphate</keyword>
<dbReference type="Gene3D" id="3.90.1150.10">
    <property type="entry name" value="Aspartate Aminotransferase, domain 1"/>
    <property type="match status" value="1"/>
</dbReference>
<dbReference type="HOGENOM" id="CLU_015846_11_2_4"/>
<dbReference type="OrthoDB" id="9807157at2"/>
<evidence type="ECO:0000256" key="2">
    <source>
        <dbReference type="ARBA" id="ARBA00022679"/>
    </source>
</evidence>
<dbReference type="EMBL" id="LN827929">
    <property type="protein sequence ID" value="CEZ19237.1"/>
    <property type="molecule type" value="Genomic_DNA"/>
</dbReference>
<dbReference type="PANTHER" id="PTHR13693">
    <property type="entry name" value="CLASS II AMINOTRANSFERASE/8-AMINO-7-OXONONANOATE SYNTHASE"/>
    <property type="match status" value="1"/>
</dbReference>
<dbReference type="Proteomes" id="UP000064007">
    <property type="component" value="Chromosome 1"/>
</dbReference>
<gene>
    <name evidence="5" type="primary">bioF</name>
    <name evidence="5" type="ORF">BN1208_0343</name>
</gene>
<dbReference type="STRING" id="1581557.BN1208_0343"/>
<dbReference type="CDD" id="cd06454">
    <property type="entry name" value="KBL_like"/>
    <property type="match status" value="1"/>
</dbReference>